<dbReference type="InterPro" id="IPR045116">
    <property type="entry name" value="Clp1/Grc3"/>
</dbReference>
<sequence>MTDNIEISPDWIELLDELNRDKGIVMVIGASDTGKSTLVNYLARELYNKGNKVCVIDGDVGQSIIGPPTTIGLAFIKTAIKDIHMIKPDFMFFVGSTSPVGHLLPTIVGMKKLAEKSIQNDTDITIVNTTGLVSGEIAWELKYQKINLITPRHVIAIQRHREVEHILKPFEGVPQLKIHRLVVNEKVKYKSQEQRRFYRERRFKEYFHSSKVKGISLNSIIFFKSISYFIRI</sequence>
<gene>
    <name evidence="6" type="ORF">SCARUB_03651</name>
</gene>
<keyword evidence="1" id="KW-0808">Transferase</keyword>
<dbReference type="GO" id="GO:0006396">
    <property type="term" value="P:RNA processing"/>
    <property type="evidence" value="ECO:0007669"/>
    <property type="project" value="InterPro"/>
</dbReference>
<dbReference type="Proteomes" id="UP000094056">
    <property type="component" value="Unassembled WGS sequence"/>
</dbReference>
<protein>
    <submittedName>
        <fullName evidence="6">GTPase or GTP-binding protein</fullName>
    </submittedName>
</protein>
<keyword evidence="2" id="KW-0547">Nucleotide-binding</keyword>
<evidence type="ECO:0000256" key="1">
    <source>
        <dbReference type="ARBA" id="ARBA00022679"/>
    </source>
</evidence>
<evidence type="ECO:0000256" key="3">
    <source>
        <dbReference type="ARBA" id="ARBA00022777"/>
    </source>
</evidence>
<name>A0A1E3X6F1_9BACT</name>
<dbReference type="GO" id="GO:0051731">
    <property type="term" value="F:polynucleotide 5'-hydroxyl-kinase activity"/>
    <property type="evidence" value="ECO:0007669"/>
    <property type="project" value="InterPro"/>
</dbReference>
<dbReference type="PANTHER" id="PTHR12755:SF3">
    <property type="entry name" value="POLYNUCLEOTIDE 5'-HYDROXYL-KINASE NOL9"/>
    <property type="match status" value="1"/>
</dbReference>
<evidence type="ECO:0000313" key="7">
    <source>
        <dbReference type="Proteomes" id="UP000094056"/>
    </source>
</evidence>
<dbReference type="GO" id="GO:0005524">
    <property type="term" value="F:ATP binding"/>
    <property type="evidence" value="ECO:0007669"/>
    <property type="project" value="UniProtKB-KW"/>
</dbReference>
<evidence type="ECO:0000313" key="6">
    <source>
        <dbReference type="EMBL" id="ODS31230.1"/>
    </source>
</evidence>
<accession>A0A1E3X6F1</accession>
<dbReference type="AlphaFoldDB" id="A0A1E3X6F1"/>
<dbReference type="PANTHER" id="PTHR12755">
    <property type="entry name" value="CLEAVAGE/POLYADENYLATION FACTOR IA SUBUNIT CLP1P"/>
    <property type="match status" value="1"/>
</dbReference>
<dbReference type="Pfam" id="PF16575">
    <property type="entry name" value="CLP1_P"/>
    <property type="match status" value="1"/>
</dbReference>
<evidence type="ECO:0000256" key="4">
    <source>
        <dbReference type="ARBA" id="ARBA00022840"/>
    </source>
</evidence>
<organism evidence="6 7">
    <name type="scientific">Candidatus Scalindua rubra</name>
    <dbReference type="NCBI Taxonomy" id="1872076"/>
    <lineage>
        <taxon>Bacteria</taxon>
        <taxon>Pseudomonadati</taxon>
        <taxon>Planctomycetota</taxon>
        <taxon>Candidatus Brocadiia</taxon>
        <taxon>Candidatus Brocadiales</taxon>
        <taxon>Candidatus Scalinduaceae</taxon>
        <taxon>Candidatus Scalindua</taxon>
    </lineage>
</organism>
<feature type="domain" description="Clp1 P-loop" evidence="5">
    <location>
        <begin position="29"/>
        <end position="209"/>
    </location>
</feature>
<dbReference type="CDD" id="cd01983">
    <property type="entry name" value="SIMIBI"/>
    <property type="match status" value="1"/>
</dbReference>
<keyword evidence="3" id="KW-0418">Kinase</keyword>
<proteinExistence type="predicted"/>
<keyword evidence="4" id="KW-0067">ATP-binding</keyword>
<dbReference type="Gene3D" id="3.40.50.300">
    <property type="entry name" value="P-loop containing nucleotide triphosphate hydrolases"/>
    <property type="match status" value="1"/>
</dbReference>
<comment type="caution">
    <text evidence="6">The sequence shown here is derived from an EMBL/GenBank/DDBJ whole genome shotgun (WGS) entry which is preliminary data.</text>
</comment>
<dbReference type="InterPro" id="IPR032319">
    <property type="entry name" value="CLP1_P"/>
</dbReference>
<reference evidence="6 7" key="1">
    <citation type="submission" date="2016-07" db="EMBL/GenBank/DDBJ databases">
        <title>Draft genome of Scalindua rubra, obtained from a brine-seawater interface in the Red Sea, sheds light on salt adaptation in anammox bacteria.</title>
        <authorList>
            <person name="Speth D.R."/>
            <person name="Lagkouvardos I."/>
            <person name="Wang Y."/>
            <person name="Qian P.-Y."/>
            <person name="Dutilh B.E."/>
            <person name="Jetten M.S."/>
        </authorList>
    </citation>
    <scope>NUCLEOTIDE SEQUENCE [LARGE SCALE GENOMIC DNA]</scope>
    <source>
        <strain evidence="6">BSI-1</strain>
    </source>
</reference>
<dbReference type="SUPFAM" id="SSF52540">
    <property type="entry name" value="P-loop containing nucleoside triphosphate hydrolases"/>
    <property type="match status" value="1"/>
</dbReference>
<dbReference type="InterPro" id="IPR027417">
    <property type="entry name" value="P-loop_NTPase"/>
</dbReference>
<evidence type="ECO:0000256" key="2">
    <source>
        <dbReference type="ARBA" id="ARBA00022741"/>
    </source>
</evidence>
<evidence type="ECO:0000259" key="5">
    <source>
        <dbReference type="Pfam" id="PF16575"/>
    </source>
</evidence>
<dbReference type="EMBL" id="MAYW01000133">
    <property type="protein sequence ID" value="ODS31230.1"/>
    <property type="molecule type" value="Genomic_DNA"/>
</dbReference>